<dbReference type="InterPro" id="IPR036249">
    <property type="entry name" value="Thioredoxin-like_sf"/>
</dbReference>
<evidence type="ECO:0000313" key="4">
    <source>
        <dbReference type="Proteomes" id="UP000001449"/>
    </source>
</evidence>
<feature type="region of interest" description="Disordered" evidence="1">
    <location>
        <begin position="299"/>
        <end position="326"/>
    </location>
</feature>
<dbReference type="GeneID" id="7450397"/>
<dbReference type="PaxDb" id="35128-Thaps2543"/>
<evidence type="ECO:0000256" key="1">
    <source>
        <dbReference type="SAM" id="MobiDB-lite"/>
    </source>
</evidence>
<reference evidence="3 4" key="2">
    <citation type="journal article" date="2008" name="Nature">
        <title>The Phaeodactylum genome reveals the evolutionary history of diatom genomes.</title>
        <authorList>
            <person name="Bowler C."/>
            <person name="Allen A.E."/>
            <person name="Badger J.H."/>
            <person name="Grimwood J."/>
            <person name="Jabbari K."/>
            <person name="Kuo A."/>
            <person name="Maheswari U."/>
            <person name="Martens C."/>
            <person name="Maumus F."/>
            <person name="Otillar R.P."/>
            <person name="Rayko E."/>
            <person name="Salamov A."/>
            <person name="Vandepoele K."/>
            <person name="Beszteri B."/>
            <person name="Gruber A."/>
            <person name="Heijde M."/>
            <person name="Katinka M."/>
            <person name="Mock T."/>
            <person name="Valentin K."/>
            <person name="Verret F."/>
            <person name="Berges J.A."/>
            <person name="Brownlee C."/>
            <person name="Cadoret J.P."/>
            <person name="Chiovitti A."/>
            <person name="Choi C.J."/>
            <person name="Coesel S."/>
            <person name="De Martino A."/>
            <person name="Detter J.C."/>
            <person name="Durkin C."/>
            <person name="Falciatore A."/>
            <person name="Fournet J."/>
            <person name="Haruta M."/>
            <person name="Huysman M.J."/>
            <person name="Jenkins B.D."/>
            <person name="Jiroutova K."/>
            <person name="Jorgensen R.E."/>
            <person name="Joubert Y."/>
            <person name="Kaplan A."/>
            <person name="Kroger N."/>
            <person name="Kroth P.G."/>
            <person name="La Roche J."/>
            <person name="Lindquist E."/>
            <person name="Lommer M."/>
            <person name="Martin-Jezequel V."/>
            <person name="Lopez P.J."/>
            <person name="Lucas S."/>
            <person name="Mangogna M."/>
            <person name="McGinnis K."/>
            <person name="Medlin L.K."/>
            <person name="Montsant A."/>
            <person name="Oudot-Le Secq M.P."/>
            <person name="Napoli C."/>
            <person name="Obornik M."/>
            <person name="Parker M.S."/>
            <person name="Petit J.L."/>
            <person name="Porcel B.M."/>
            <person name="Poulsen N."/>
            <person name="Robison M."/>
            <person name="Rychlewski L."/>
            <person name="Rynearson T.A."/>
            <person name="Schmutz J."/>
            <person name="Shapiro H."/>
            <person name="Siaut M."/>
            <person name="Stanley M."/>
            <person name="Sussman M.R."/>
            <person name="Taylor A.R."/>
            <person name="Vardi A."/>
            <person name="von Dassow P."/>
            <person name="Vyverman W."/>
            <person name="Willis A."/>
            <person name="Wyrwicz L.S."/>
            <person name="Rokhsar D.S."/>
            <person name="Weissenbach J."/>
            <person name="Armbrust E.V."/>
            <person name="Green B.R."/>
            <person name="Van de Peer Y."/>
            <person name="Grigoriev I.V."/>
        </authorList>
    </citation>
    <scope>NUCLEOTIDE SEQUENCE [LARGE SCALE GENOMIC DNA]</scope>
    <source>
        <strain evidence="3 4">CCMP1335</strain>
    </source>
</reference>
<keyword evidence="2" id="KW-1133">Transmembrane helix</keyword>
<sequence length="326" mass="37237">MEDRRYGETNNPPPPLPSATRSFANYTPSTSSTKIVPQATAMKALAAGLAFVGILASMIHHVAGNFSSNVVMLNQRNWRKEVEDNPHAVFVNLLNPEWEELASKVKGFVKIAYWDTEKSGQAPPVLGEIRGTPTIKLLRPKRKAKTNKQKEVVDYQMERKAGDMQSFALDLMPSFVERVNGEEDFLKFQNKAKKYGLPMVLFFSEDRRILNEMKFLSAEFRRRVLIAQIPFTKKENKSLFFEYGVRGQALLVVPPRSTEEGGEEQSDEDKQNLVVFDGKWNLHRLQSFISEHALKSEVKLPKPAEKKEQQETQQENTKKEHVKTEL</sequence>
<dbReference type="InParanoid" id="B8BUN6"/>
<dbReference type="PANTHER" id="PTHR45815">
    <property type="entry name" value="PROTEIN DISULFIDE-ISOMERASE A6"/>
    <property type="match status" value="1"/>
</dbReference>
<dbReference type="HOGENOM" id="CLU_853884_0_0_1"/>
<dbReference type="STRING" id="35128.B8BUN6"/>
<evidence type="ECO:0000313" key="3">
    <source>
        <dbReference type="EMBL" id="EED95318.1"/>
    </source>
</evidence>
<organism evidence="3 4">
    <name type="scientific">Thalassiosira pseudonana</name>
    <name type="common">Marine diatom</name>
    <name type="synonym">Cyclotella nana</name>
    <dbReference type="NCBI Taxonomy" id="35128"/>
    <lineage>
        <taxon>Eukaryota</taxon>
        <taxon>Sar</taxon>
        <taxon>Stramenopiles</taxon>
        <taxon>Ochrophyta</taxon>
        <taxon>Bacillariophyta</taxon>
        <taxon>Coscinodiscophyceae</taxon>
        <taxon>Thalassiosirophycidae</taxon>
        <taxon>Thalassiosirales</taxon>
        <taxon>Thalassiosiraceae</taxon>
        <taxon>Thalassiosira</taxon>
    </lineage>
</organism>
<dbReference type="PANTHER" id="PTHR45815:SF3">
    <property type="entry name" value="PROTEIN DISULFIDE-ISOMERASE A6"/>
    <property type="match status" value="1"/>
</dbReference>
<dbReference type="eggNOG" id="ENOG502SUKV">
    <property type="taxonomic scope" value="Eukaryota"/>
</dbReference>
<dbReference type="Gene3D" id="3.40.30.10">
    <property type="entry name" value="Glutaredoxin"/>
    <property type="match status" value="1"/>
</dbReference>
<keyword evidence="2" id="KW-0472">Membrane</keyword>
<dbReference type="AlphaFoldDB" id="B8BUN6"/>
<dbReference type="Proteomes" id="UP000001449">
    <property type="component" value="Chromosome 2"/>
</dbReference>
<evidence type="ECO:0008006" key="5">
    <source>
        <dbReference type="Google" id="ProtNLM"/>
    </source>
</evidence>
<name>B8BUN6_THAPS</name>
<proteinExistence type="predicted"/>
<gene>
    <name evidence="3" type="ORF">THAPSDRAFT_2543</name>
</gene>
<evidence type="ECO:0000256" key="2">
    <source>
        <dbReference type="SAM" id="Phobius"/>
    </source>
</evidence>
<dbReference type="KEGG" id="tps:THAPSDRAFT_2543"/>
<keyword evidence="4" id="KW-1185">Reference proteome</keyword>
<reference evidence="3 4" key="1">
    <citation type="journal article" date="2004" name="Science">
        <title>The genome of the diatom Thalassiosira pseudonana: ecology, evolution, and metabolism.</title>
        <authorList>
            <person name="Armbrust E.V."/>
            <person name="Berges J.A."/>
            <person name="Bowler C."/>
            <person name="Green B.R."/>
            <person name="Martinez D."/>
            <person name="Putnam N.H."/>
            <person name="Zhou S."/>
            <person name="Allen A.E."/>
            <person name="Apt K.E."/>
            <person name="Bechner M."/>
            <person name="Brzezinski M.A."/>
            <person name="Chaal B.K."/>
            <person name="Chiovitti A."/>
            <person name="Davis A.K."/>
            <person name="Demarest M.S."/>
            <person name="Detter J.C."/>
            <person name="Glavina T."/>
            <person name="Goodstein D."/>
            <person name="Hadi M.Z."/>
            <person name="Hellsten U."/>
            <person name="Hildebrand M."/>
            <person name="Jenkins B.D."/>
            <person name="Jurka J."/>
            <person name="Kapitonov V.V."/>
            <person name="Kroger N."/>
            <person name="Lau W.W."/>
            <person name="Lane T.W."/>
            <person name="Larimer F.W."/>
            <person name="Lippmeier J.C."/>
            <person name="Lucas S."/>
            <person name="Medina M."/>
            <person name="Montsant A."/>
            <person name="Obornik M."/>
            <person name="Parker M.S."/>
            <person name="Palenik B."/>
            <person name="Pazour G.J."/>
            <person name="Richardson P.M."/>
            <person name="Rynearson T.A."/>
            <person name="Saito M.A."/>
            <person name="Schwartz D.C."/>
            <person name="Thamatrakoln K."/>
            <person name="Valentin K."/>
            <person name="Vardi A."/>
            <person name="Wilkerson F.P."/>
            <person name="Rokhsar D.S."/>
        </authorList>
    </citation>
    <scope>NUCLEOTIDE SEQUENCE [LARGE SCALE GENOMIC DNA]</scope>
    <source>
        <strain evidence="3 4">CCMP1335</strain>
    </source>
</reference>
<dbReference type="OMA" id="VEDNPHA"/>
<protein>
    <recommendedName>
        <fullName evidence="5">Thioredoxin domain-containing protein</fullName>
    </recommendedName>
</protein>
<dbReference type="EMBL" id="CM000639">
    <property type="protein sequence ID" value="EED95318.1"/>
    <property type="molecule type" value="Genomic_DNA"/>
</dbReference>
<accession>B8BUN6</accession>
<dbReference type="SUPFAM" id="SSF52833">
    <property type="entry name" value="Thioredoxin-like"/>
    <property type="match status" value="1"/>
</dbReference>
<keyword evidence="2" id="KW-0812">Transmembrane</keyword>
<feature type="transmembrane region" description="Helical" evidence="2">
    <location>
        <begin position="44"/>
        <end position="63"/>
    </location>
</feature>
<dbReference type="RefSeq" id="XP_002287875.1">
    <property type="nucleotide sequence ID" value="XM_002287839.1"/>
</dbReference>